<proteinExistence type="predicted"/>
<evidence type="ECO:0000313" key="3">
    <source>
        <dbReference type="Proteomes" id="UP001432180"/>
    </source>
</evidence>
<dbReference type="Proteomes" id="UP001432180">
    <property type="component" value="Chromosome"/>
</dbReference>
<gene>
    <name evidence="2" type="ORF">Thiowin_00631</name>
</gene>
<dbReference type="RefSeq" id="WP_328986269.1">
    <property type="nucleotide sequence ID" value="NZ_CP121472.1"/>
</dbReference>
<keyword evidence="3" id="KW-1185">Reference proteome</keyword>
<dbReference type="Pfam" id="PF10592">
    <property type="entry name" value="AIPR"/>
    <property type="match status" value="1"/>
</dbReference>
<name>A0ABZ0S5B4_9GAMM</name>
<dbReference type="EMBL" id="CP121472">
    <property type="protein sequence ID" value="WPL15714.1"/>
    <property type="molecule type" value="Genomic_DNA"/>
</dbReference>
<evidence type="ECO:0000313" key="2">
    <source>
        <dbReference type="EMBL" id="WPL15714.1"/>
    </source>
</evidence>
<accession>A0ABZ0S5B4</accession>
<feature type="domain" description="Abortive phage infection protein C-terminal" evidence="1">
    <location>
        <begin position="236"/>
        <end position="498"/>
    </location>
</feature>
<organism evidence="2 3">
    <name type="scientific">Thiorhodovibrio winogradskyi</name>
    <dbReference type="NCBI Taxonomy" id="77007"/>
    <lineage>
        <taxon>Bacteria</taxon>
        <taxon>Pseudomonadati</taxon>
        <taxon>Pseudomonadota</taxon>
        <taxon>Gammaproteobacteria</taxon>
        <taxon>Chromatiales</taxon>
        <taxon>Chromatiaceae</taxon>
        <taxon>Thiorhodovibrio</taxon>
    </lineage>
</organism>
<reference evidence="2 3" key="1">
    <citation type="journal article" date="2023" name="Microorganisms">
        <title>Thiorhodovibrio frisius and Trv. litoralis spp. nov., Two Novel Members from a Clade of Fastidious Purple Sulfur Bacteria That Exhibit Unique Red-Shifted Light-Harvesting Capabilities.</title>
        <authorList>
            <person name="Methner A."/>
            <person name="Kuzyk S.B."/>
            <person name="Petersen J."/>
            <person name="Bauer S."/>
            <person name="Brinkmann H."/>
            <person name="Sichau K."/>
            <person name="Wanner G."/>
            <person name="Wolf J."/>
            <person name="Neumann-Schaal M."/>
            <person name="Henke P."/>
            <person name="Tank M."/>
            <person name="Sproer C."/>
            <person name="Bunk B."/>
            <person name="Overmann J."/>
        </authorList>
    </citation>
    <scope>NUCLEOTIDE SEQUENCE [LARGE SCALE GENOMIC DNA]</scope>
    <source>
        <strain evidence="2 3">DSM 6702</strain>
    </source>
</reference>
<sequence length="556" mass="63003">MDINASIIDQQLTGLLEKHSDWLPAGDPNKKRSAAFVLLCIANCLDIPLEEAVDLLTEGGNDAGVDGLDIGEVEDGEFLVTLFQGKYKINNLDGTANFPENGVQKAVNTVQTLFDPAKEIDLNPLLKPKVEEIRSLVRDGYIPNVRVMLCNNGAKWTEQAQRWIDQSGLPEKQTLWIHFNHNSIVEILRRAKTVNDTLRLVGDAVFENFNFRRVVIGKVQVSEIAELFNRHHDQLLQRNIRRYLGLNENRVNADIHRTLADPTSRENFYFFNNGITIICNSFRHNALQGANYQLKLENMQVINGGQTCKTIQQTLSSPDLLADFEHTYVMVRVYELADDDQGFVTDITYATNSQNPVDLRDLRSNDEIQKNLELGIKDLGFTYRRQREEGGGGSNVITSSIAAEATLAVWRQRPHQAKFRRKEHFGKLYDLIFQNLNAAQAILAVLIFREVENERKRPSDVAPPLFMPYASHYLSMLIGTALLDDEGLRLEDVTHRHFTQLQERLRNNAAQYHTQAVAKVTEALTQCYGKRDISLQQLSATFRRGDLLEMLGVDGA</sequence>
<dbReference type="InterPro" id="IPR018891">
    <property type="entry name" value="AIPR_C"/>
</dbReference>
<evidence type="ECO:0000259" key="1">
    <source>
        <dbReference type="Pfam" id="PF10592"/>
    </source>
</evidence>
<protein>
    <submittedName>
        <fullName evidence="2">AIPR protein</fullName>
    </submittedName>
</protein>